<comment type="caution">
    <text evidence="2">The sequence shown here is derived from an EMBL/GenBank/DDBJ whole genome shotgun (WGS) entry which is preliminary data.</text>
</comment>
<accession>A0ABU6SLN7</accession>
<feature type="region of interest" description="Disordered" evidence="1">
    <location>
        <begin position="1"/>
        <end position="53"/>
    </location>
</feature>
<feature type="compositionally biased region" description="Basic and acidic residues" evidence="1">
    <location>
        <begin position="26"/>
        <end position="39"/>
    </location>
</feature>
<feature type="compositionally biased region" description="Basic and acidic residues" evidence="1">
    <location>
        <begin position="1"/>
        <end position="16"/>
    </location>
</feature>
<keyword evidence="3" id="KW-1185">Reference proteome</keyword>
<name>A0ABU6SLN7_9FABA</name>
<gene>
    <name evidence="2" type="ORF">PIB30_064392</name>
</gene>
<organism evidence="2 3">
    <name type="scientific">Stylosanthes scabra</name>
    <dbReference type="NCBI Taxonomy" id="79078"/>
    <lineage>
        <taxon>Eukaryota</taxon>
        <taxon>Viridiplantae</taxon>
        <taxon>Streptophyta</taxon>
        <taxon>Embryophyta</taxon>
        <taxon>Tracheophyta</taxon>
        <taxon>Spermatophyta</taxon>
        <taxon>Magnoliopsida</taxon>
        <taxon>eudicotyledons</taxon>
        <taxon>Gunneridae</taxon>
        <taxon>Pentapetalae</taxon>
        <taxon>rosids</taxon>
        <taxon>fabids</taxon>
        <taxon>Fabales</taxon>
        <taxon>Fabaceae</taxon>
        <taxon>Papilionoideae</taxon>
        <taxon>50 kb inversion clade</taxon>
        <taxon>dalbergioids sensu lato</taxon>
        <taxon>Dalbergieae</taxon>
        <taxon>Pterocarpus clade</taxon>
        <taxon>Stylosanthes</taxon>
    </lineage>
</organism>
<evidence type="ECO:0000256" key="1">
    <source>
        <dbReference type="SAM" id="MobiDB-lite"/>
    </source>
</evidence>
<protein>
    <submittedName>
        <fullName evidence="2">Uncharacterized protein</fullName>
    </submittedName>
</protein>
<reference evidence="2 3" key="1">
    <citation type="journal article" date="2023" name="Plants (Basel)">
        <title>Bridging the Gap: Combining Genomics and Transcriptomics Approaches to Understand Stylosanthes scabra, an Orphan Legume from the Brazilian Caatinga.</title>
        <authorList>
            <person name="Ferreira-Neto J.R.C."/>
            <person name="da Silva M.D."/>
            <person name="Binneck E."/>
            <person name="de Melo N.F."/>
            <person name="da Silva R.H."/>
            <person name="de Melo A.L.T.M."/>
            <person name="Pandolfi V."/>
            <person name="Bustamante F.O."/>
            <person name="Brasileiro-Vidal A.C."/>
            <person name="Benko-Iseppon A.M."/>
        </authorList>
    </citation>
    <scope>NUCLEOTIDE SEQUENCE [LARGE SCALE GENOMIC DNA]</scope>
    <source>
        <tissue evidence="2">Leaves</tissue>
    </source>
</reference>
<dbReference type="EMBL" id="JASCZI010061042">
    <property type="protein sequence ID" value="MED6137362.1"/>
    <property type="molecule type" value="Genomic_DNA"/>
</dbReference>
<evidence type="ECO:0000313" key="3">
    <source>
        <dbReference type="Proteomes" id="UP001341840"/>
    </source>
</evidence>
<dbReference type="Proteomes" id="UP001341840">
    <property type="component" value="Unassembled WGS sequence"/>
</dbReference>
<proteinExistence type="predicted"/>
<evidence type="ECO:0000313" key="2">
    <source>
        <dbReference type="EMBL" id="MED6137362.1"/>
    </source>
</evidence>
<sequence>MREKKGTTAPAREGRRAAVAKKGRGRERETKWDRGERGRNAPRQGFGVVLSPSRRASPSVAVRRCRRALYRCRKLLPLLHKEETMVVTGFHGAVPP</sequence>